<evidence type="ECO:0000313" key="4">
    <source>
        <dbReference type="EMBL" id="MFC7217950.1"/>
    </source>
</evidence>
<organism evidence="4 5">
    <name type="scientific">Streptomyces polyrhachis</name>
    <dbReference type="NCBI Taxonomy" id="1282885"/>
    <lineage>
        <taxon>Bacteria</taxon>
        <taxon>Bacillati</taxon>
        <taxon>Actinomycetota</taxon>
        <taxon>Actinomycetes</taxon>
        <taxon>Kitasatosporales</taxon>
        <taxon>Streptomycetaceae</taxon>
        <taxon>Streptomyces</taxon>
    </lineage>
</organism>
<comment type="caution">
    <text evidence="4">The sequence shown here is derived from an EMBL/GenBank/DDBJ whole genome shotgun (WGS) entry which is preliminary data.</text>
</comment>
<name>A0ABW2GF61_9ACTN</name>
<dbReference type="InterPro" id="IPR016181">
    <property type="entry name" value="Acyl_CoA_acyltransferase"/>
</dbReference>
<dbReference type="EMBL" id="JBHSZO010000008">
    <property type="protein sequence ID" value="MFC7217950.1"/>
    <property type="molecule type" value="Genomic_DNA"/>
</dbReference>
<keyword evidence="1 4" id="KW-0808">Transferase</keyword>
<dbReference type="PANTHER" id="PTHR43877">
    <property type="entry name" value="AMINOALKYLPHOSPHONATE N-ACETYLTRANSFERASE-RELATED-RELATED"/>
    <property type="match status" value="1"/>
</dbReference>
<sequence>MPVLTIKPVDDSPEAAALVGDWRRIHNAIIPNHPLTAADIRERARRNRLEVACLGEAAVGCSTLRPPGADAEDPGLAVVIARVLPEHRGRGVGSALYARALAAAVELGAERIETLVLERNTAGLDFALRRGFTEIERYALPGDVVEVALGGLPAELLAAVR</sequence>
<dbReference type="InterPro" id="IPR000182">
    <property type="entry name" value="GNAT_dom"/>
</dbReference>
<feature type="domain" description="N-acetyltransferase" evidence="3">
    <location>
        <begin position="1"/>
        <end position="159"/>
    </location>
</feature>
<evidence type="ECO:0000256" key="1">
    <source>
        <dbReference type="ARBA" id="ARBA00022679"/>
    </source>
</evidence>
<dbReference type="EC" id="2.3.1.-" evidence="4"/>
<evidence type="ECO:0000256" key="2">
    <source>
        <dbReference type="ARBA" id="ARBA00023315"/>
    </source>
</evidence>
<dbReference type="SUPFAM" id="SSF55729">
    <property type="entry name" value="Acyl-CoA N-acyltransferases (Nat)"/>
    <property type="match status" value="1"/>
</dbReference>
<proteinExistence type="predicted"/>
<dbReference type="GO" id="GO:0016746">
    <property type="term" value="F:acyltransferase activity"/>
    <property type="evidence" value="ECO:0007669"/>
    <property type="project" value="UniProtKB-KW"/>
</dbReference>
<dbReference type="Pfam" id="PF00583">
    <property type="entry name" value="Acetyltransf_1"/>
    <property type="match status" value="1"/>
</dbReference>
<dbReference type="Gene3D" id="3.40.630.30">
    <property type="match status" value="1"/>
</dbReference>
<dbReference type="RefSeq" id="WP_386413201.1">
    <property type="nucleotide sequence ID" value="NZ_JBHSZO010000008.1"/>
</dbReference>
<evidence type="ECO:0000313" key="5">
    <source>
        <dbReference type="Proteomes" id="UP001596413"/>
    </source>
</evidence>
<dbReference type="InterPro" id="IPR050832">
    <property type="entry name" value="Bact_Acetyltransf"/>
</dbReference>
<protein>
    <submittedName>
        <fullName evidence="4">GNAT family N-acetyltransferase</fullName>
        <ecNumber evidence="4">2.3.1.-</ecNumber>
    </submittedName>
</protein>
<accession>A0ABW2GF61</accession>
<dbReference type="PANTHER" id="PTHR43877:SF2">
    <property type="entry name" value="AMINOALKYLPHOSPHONATE N-ACETYLTRANSFERASE-RELATED"/>
    <property type="match status" value="1"/>
</dbReference>
<dbReference type="PROSITE" id="PS51186">
    <property type="entry name" value="GNAT"/>
    <property type="match status" value="1"/>
</dbReference>
<dbReference type="Proteomes" id="UP001596413">
    <property type="component" value="Unassembled WGS sequence"/>
</dbReference>
<gene>
    <name evidence="4" type="ORF">ACFQLX_07175</name>
</gene>
<keyword evidence="2 4" id="KW-0012">Acyltransferase</keyword>
<keyword evidence="5" id="KW-1185">Reference proteome</keyword>
<evidence type="ECO:0000259" key="3">
    <source>
        <dbReference type="PROSITE" id="PS51186"/>
    </source>
</evidence>
<reference evidence="5" key="1">
    <citation type="journal article" date="2019" name="Int. J. Syst. Evol. Microbiol.">
        <title>The Global Catalogue of Microorganisms (GCM) 10K type strain sequencing project: providing services to taxonomists for standard genome sequencing and annotation.</title>
        <authorList>
            <consortium name="The Broad Institute Genomics Platform"/>
            <consortium name="The Broad Institute Genome Sequencing Center for Infectious Disease"/>
            <person name="Wu L."/>
            <person name="Ma J."/>
        </authorList>
    </citation>
    <scope>NUCLEOTIDE SEQUENCE [LARGE SCALE GENOMIC DNA]</scope>
    <source>
        <strain evidence="5">CGMCC 1.13681</strain>
    </source>
</reference>